<proteinExistence type="predicted"/>
<evidence type="ECO:0000256" key="1">
    <source>
        <dbReference type="SAM" id="MobiDB-lite"/>
    </source>
</evidence>
<dbReference type="EMBL" id="JADOUF010000001">
    <property type="protein sequence ID" value="MBG6140810.1"/>
    <property type="molecule type" value="Genomic_DNA"/>
</dbReference>
<reference evidence="3" key="1">
    <citation type="submission" date="2020-11" db="EMBL/GenBank/DDBJ databases">
        <title>Sequencing the genomes of 1000 actinobacteria strains.</title>
        <authorList>
            <person name="Klenk H.-P."/>
        </authorList>
    </citation>
    <scope>NUCLEOTIDE SEQUENCE</scope>
    <source>
        <strain evidence="3">DSM 45356</strain>
    </source>
</reference>
<dbReference type="RefSeq" id="WP_197007315.1">
    <property type="nucleotide sequence ID" value="NZ_BONS01000019.1"/>
</dbReference>
<dbReference type="AlphaFoldDB" id="A0A8J7GWV4"/>
<feature type="compositionally biased region" description="Low complexity" evidence="1">
    <location>
        <begin position="159"/>
        <end position="179"/>
    </location>
</feature>
<feature type="transmembrane region" description="Helical" evidence="2">
    <location>
        <begin position="6"/>
        <end position="27"/>
    </location>
</feature>
<feature type="compositionally biased region" description="Pro residues" evidence="1">
    <location>
        <begin position="180"/>
        <end position="203"/>
    </location>
</feature>
<feature type="transmembrane region" description="Helical" evidence="2">
    <location>
        <begin position="67"/>
        <end position="92"/>
    </location>
</feature>
<keyword evidence="2" id="KW-0472">Membrane</keyword>
<comment type="caution">
    <text evidence="3">The sequence shown here is derived from an EMBL/GenBank/DDBJ whole genome shotgun (WGS) entry which is preliminary data.</text>
</comment>
<evidence type="ECO:0000256" key="2">
    <source>
        <dbReference type="SAM" id="Phobius"/>
    </source>
</evidence>
<gene>
    <name evidence="3" type="ORF">IW245_007004</name>
</gene>
<keyword evidence="4" id="KW-1185">Reference proteome</keyword>
<accession>A0A8J7GWV4</accession>
<name>A0A8J7GWV4_9ACTN</name>
<feature type="compositionally biased region" description="Low complexity" evidence="1">
    <location>
        <begin position="98"/>
        <end position="111"/>
    </location>
</feature>
<keyword evidence="2" id="KW-0812">Transmembrane</keyword>
<dbReference type="Proteomes" id="UP000622552">
    <property type="component" value="Unassembled WGS sequence"/>
</dbReference>
<evidence type="ECO:0000313" key="4">
    <source>
        <dbReference type="Proteomes" id="UP000622552"/>
    </source>
</evidence>
<keyword evidence="2" id="KW-1133">Transmembrane helix</keyword>
<organism evidence="3 4">
    <name type="scientific">Longispora fulva</name>
    <dbReference type="NCBI Taxonomy" id="619741"/>
    <lineage>
        <taxon>Bacteria</taxon>
        <taxon>Bacillati</taxon>
        <taxon>Actinomycetota</taxon>
        <taxon>Actinomycetes</taxon>
        <taxon>Micromonosporales</taxon>
        <taxon>Micromonosporaceae</taxon>
        <taxon>Longispora</taxon>
    </lineage>
</organism>
<feature type="transmembrane region" description="Helical" evidence="2">
    <location>
        <begin position="39"/>
        <end position="61"/>
    </location>
</feature>
<feature type="compositionally biased region" description="Low complexity" evidence="1">
    <location>
        <begin position="131"/>
        <end position="147"/>
    </location>
</feature>
<protein>
    <submittedName>
        <fullName evidence="3">Uncharacterized protein</fullName>
    </submittedName>
</protein>
<evidence type="ECO:0000313" key="3">
    <source>
        <dbReference type="EMBL" id="MBG6140810.1"/>
    </source>
</evidence>
<feature type="region of interest" description="Disordered" evidence="1">
    <location>
        <begin position="98"/>
        <end position="203"/>
    </location>
</feature>
<sequence length="203" mass="20801">MVGIQLASILSASLTALVLIAGLIVAAVTIRRNGRASGLAMAGCGVLLVGELVFTIGYRVISYSEGSIVTLSILAAVLHVAGIVLLLSGALLPRKAAAQPAGQPGGWSAQPEQPWNTPQPEQGGWGQQAPTQTGHAQQGYAQQGEQGWNPQGQAGWTPGYGQDVPQQPGPYGQPGVAPQSGPPFQPGGQPSGPPHQQPYPPQQ</sequence>